<dbReference type="PROSITE" id="PS50921">
    <property type="entry name" value="ANTAR"/>
    <property type="match status" value="1"/>
</dbReference>
<dbReference type="Gene3D" id="3.30.450.40">
    <property type="match status" value="1"/>
</dbReference>
<keyword evidence="2" id="KW-0804">Transcription</keyword>
<name>A0A7Y9J9T7_9PSEU</name>
<organism evidence="4 5">
    <name type="scientific">Actinomycetospora corticicola</name>
    <dbReference type="NCBI Taxonomy" id="663602"/>
    <lineage>
        <taxon>Bacteria</taxon>
        <taxon>Bacillati</taxon>
        <taxon>Actinomycetota</taxon>
        <taxon>Actinomycetes</taxon>
        <taxon>Pseudonocardiales</taxon>
        <taxon>Pseudonocardiaceae</taxon>
        <taxon>Actinomycetospora</taxon>
    </lineage>
</organism>
<dbReference type="EMBL" id="JACCBN010000001">
    <property type="protein sequence ID" value="NYD39684.1"/>
    <property type="molecule type" value="Genomic_DNA"/>
</dbReference>
<evidence type="ECO:0000259" key="3">
    <source>
        <dbReference type="PROSITE" id="PS50921"/>
    </source>
</evidence>
<dbReference type="InterPro" id="IPR003018">
    <property type="entry name" value="GAF"/>
</dbReference>
<evidence type="ECO:0000313" key="5">
    <source>
        <dbReference type="Proteomes" id="UP000535890"/>
    </source>
</evidence>
<proteinExistence type="predicted"/>
<keyword evidence="5" id="KW-1185">Reference proteome</keyword>
<protein>
    <recommendedName>
        <fullName evidence="3">ANTAR domain-containing protein</fullName>
    </recommendedName>
</protein>
<dbReference type="SUPFAM" id="SSF55781">
    <property type="entry name" value="GAF domain-like"/>
    <property type="match status" value="1"/>
</dbReference>
<reference evidence="4 5" key="1">
    <citation type="submission" date="2020-07" db="EMBL/GenBank/DDBJ databases">
        <title>Sequencing the genomes of 1000 actinobacteria strains.</title>
        <authorList>
            <person name="Klenk H.-P."/>
        </authorList>
    </citation>
    <scope>NUCLEOTIDE SEQUENCE [LARGE SCALE GENOMIC DNA]</scope>
    <source>
        <strain evidence="4 5">DSM 45772</strain>
    </source>
</reference>
<dbReference type="Proteomes" id="UP000535890">
    <property type="component" value="Unassembled WGS sequence"/>
</dbReference>
<dbReference type="Pfam" id="PF13185">
    <property type="entry name" value="GAF_2"/>
    <property type="match status" value="1"/>
</dbReference>
<dbReference type="PIRSF" id="PIRSF036625">
    <property type="entry name" value="GAF_ANTAR"/>
    <property type="match status" value="1"/>
</dbReference>
<dbReference type="GO" id="GO:0003723">
    <property type="term" value="F:RNA binding"/>
    <property type="evidence" value="ECO:0007669"/>
    <property type="project" value="InterPro"/>
</dbReference>
<dbReference type="InterPro" id="IPR005561">
    <property type="entry name" value="ANTAR"/>
</dbReference>
<dbReference type="InterPro" id="IPR029016">
    <property type="entry name" value="GAF-like_dom_sf"/>
</dbReference>
<dbReference type="InterPro" id="IPR012074">
    <property type="entry name" value="GAF_ANTAR"/>
</dbReference>
<dbReference type="AlphaFoldDB" id="A0A7Y9J9T7"/>
<feature type="domain" description="ANTAR" evidence="3">
    <location>
        <begin position="164"/>
        <end position="225"/>
    </location>
</feature>
<accession>A0A7Y9J9T7</accession>
<keyword evidence="1" id="KW-0805">Transcription regulation</keyword>
<evidence type="ECO:0000313" key="4">
    <source>
        <dbReference type="EMBL" id="NYD39684.1"/>
    </source>
</evidence>
<evidence type="ECO:0000256" key="2">
    <source>
        <dbReference type="ARBA" id="ARBA00023163"/>
    </source>
</evidence>
<gene>
    <name evidence="4" type="ORF">BJ983_005786</name>
</gene>
<sequence length="231" mass="23845">MPVETPAVELAVAASALNAGLSDREDALAATLTAITSLALRMAPGAECAGLVLCRRGHPEPAGSPTPATEFDRLQIDLGEGPAVDMLRAAGSAVIEVTDLTGADARWPAFAPAARERGVTALLSIALVPRDRPLAALTLYARDSALPGTAAAQLSAFAMPAAMALHAARRMAGLDQAVCSRDLIGQAKGVLMQRDGIGPDVAFDRLVAASQHTNLKLLEVARWLVEDAARG</sequence>
<comment type="caution">
    <text evidence="4">The sequence shown here is derived from an EMBL/GenBank/DDBJ whole genome shotgun (WGS) entry which is preliminary data.</text>
</comment>
<dbReference type="SMART" id="SM01012">
    <property type="entry name" value="ANTAR"/>
    <property type="match status" value="1"/>
</dbReference>
<dbReference type="RefSeq" id="WP_179796970.1">
    <property type="nucleotide sequence ID" value="NZ_BAABHP010000032.1"/>
</dbReference>
<evidence type="ECO:0000256" key="1">
    <source>
        <dbReference type="ARBA" id="ARBA00023015"/>
    </source>
</evidence>
<dbReference type="InterPro" id="IPR036388">
    <property type="entry name" value="WH-like_DNA-bd_sf"/>
</dbReference>
<dbReference type="Pfam" id="PF03861">
    <property type="entry name" value="ANTAR"/>
    <property type="match status" value="1"/>
</dbReference>
<dbReference type="Gene3D" id="1.10.10.10">
    <property type="entry name" value="Winged helix-like DNA-binding domain superfamily/Winged helix DNA-binding domain"/>
    <property type="match status" value="1"/>
</dbReference>